<keyword evidence="4 11" id="KW-0132">Cell division</keyword>
<dbReference type="Gene3D" id="3.90.190.20">
    <property type="entry name" value="Mur ligase, C-terminal domain"/>
    <property type="match status" value="1"/>
</dbReference>
<keyword evidence="6" id="KW-0067">ATP-binding</keyword>
<dbReference type="RefSeq" id="WP_340469380.1">
    <property type="nucleotide sequence ID" value="NZ_JBANBB010000001.1"/>
</dbReference>
<keyword evidence="3 14" id="KW-0436">Ligase</keyword>
<dbReference type="EMBL" id="JBANBB010000001">
    <property type="protein sequence ID" value="MEK0306821.1"/>
    <property type="molecule type" value="Genomic_DNA"/>
</dbReference>
<dbReference type="Proteomes" id="UP001373159">
    <property type="component" value="Unassembled WGS sequence"/>
</dbReference>
<evidence type="ECO:0000256" key="6">
    <source>
        <dbReference type="ARBA" id="ARBA00022840"/>
    </source>
</evidence>
<proteinExistence type="inferred from homology"/>
<dbReference type="InterPro" id="IPR005761">
    <property type="entry name" value="UDP-N-AcMur-Glu-dNH2Pim_ligase"/>
</dbReference>
<dbReference type="PANTHER" id="PTHR23135">
    <property type="entry name" value="MUR LIGASE FAMILY MEMBER"/>
    <property type="match status" value="1"/>
</dbReference>
<dbReference type="SUPFAM" id="SSF53244">
    <property type="entry name" value="MurD-like peptide ligases, peptide-binding domain"/>
    <property type="match status" value="1"/>
</dbReference>
<comment type="caution">
    <text evidence="14">The sequence shown here is derived from an EMBL/GenBank/DDBJ whole genome shotgun (WGS) entry which is preliminary data.</text>
</comment>
<gene>
    <name evidence="14" type="ORF">V8P97_05010</name>
</gene>
<keyword evidence="15" id="KW-1185">Reference proteome</keyword>
<evidence type="ECO:0000256" key="2">
    <source>
        <dbReference type="ARBA" id="ARBA00022490"/>
    </source>
</evidence>
<dbReference type="GO" id="GO:0008765">
    <property type="term" value="F:UDP-N-acetylmuramoylalanyl-D-glutamate-2,6-diaminopimelate ligase activity"/>
    <property type="evidence" value="ECO:0007669"/>
    <property type="project" value="UniProtKB-EC"/>
</dbReference>
<dbReference type="InterPro" id="IPR013221">
    <property type="entry name" value="Mur_ligase_cen"/>
</dbReference>
<dbReference type="Gene3D" id="3.40.1190.10">
    <property type="entry name" value="Mur-like, catalytic domain"/>
    <property type="match status" value="1"/>
</dbReference>
<keyword evidence="2" id="KW-0963">Cytoplasm</keyword>
<comment type="pathway">
    <text evidence="11">Cell wall biogenesis; peptidoglycan biosynthesis.</text>
</comment>
<accession>A0ABU8ZNK1</accession>
<evidence type="ECO:0000256" key="8">
    <source>
        <dbReference type="ARBA" id="ARBA00022984"/>
    </source>
</evidence>
<dbReference type="SUPFAM" id="SSF63418">
    <property type="entry name" value="MurE/MurF N-terminal domain"/>
    <property type="match status" value="1"/>
</dbReference>
<evidence type="ECO:0000256" key="11">
    <source>
        <dbReference type="RuleBase" id="RU004135"/>
    </source>
</evidence>
<keyword evidence="7 11" id="KW-0133">Cell shape</keyword>
<dbReference type="InterPro" id="IPR004101">
    <property type="entry name" value="Mur_ligase_C"/>
</dbReference>
<keyword evidence="5" id="KW-0547">Nucleotide-binding</keyword>
<evidence type="ECO:0000259" key="12">
    <source>
        <dbReference type="Pfam" id="PF02875"/>
    </source>
</evidence>
<evidence type="ECO:0000313" key="15">
    <source>
        <dbReference type="Proteomes" id="UP001373159"/>
    </source>
</evidence>
<feature type="domain" description="Mur ligase C-terminal" evidence="12">
    <location>
        <begin position="361"/>
        <end position="493"/>
    </location>
</feature>
<dbReference type="NCBIfam" id="TIGR01085">
    <property type="entry name" value="murE"/>
    <property type="match status" value="1"/>
</dbReference>
<dbReference type="InterPro" id="IPR036565">
    <property type="entry name" value="Mur-like_cat_sf"/>
</dbReference>
<dbReference type="Pfam" id="PF08245">
    <property type="entry name" value="Mur_ligase_M"/>
    <property type="match status" value="1"/>
</dbReference>
<evidence type="ECO:0000256" key="5">
    <source>
        <dbReference type="ARBA" id="ARBA00022741"/>
    </source>
</evidence>
<dbReference type="PANTHER" id="PTHR23135:SF4">
    <property type="entry name" value="UDP-N-ACETYLMURAMOYL-L-ALANYL-D-GLUTAMATE--2,6-DIAMINOPIMELATE LIGASE MURE HOMOLOG, CHLOROPLASTIC"/>
    <property type="match status" value="1"/>
</dbReference>
<evidence type="ECO:0000313" key="14">
    <source>
        <dbReference type="EMBL" id="MEK0306821.1"/>
    </source>
</evidence>
<sequence>MALTLESAVETLAGHRLLREIIQGDSWFLDPGRLPDARRPFTGVSYDSRTVTEGALYFCKGSFKPDYLVQADRAGMAAYVSETPMNECTGAPGIIVNDVRKAMSLLAADFYGHPEDDLALVGITGTKGKTTTAYYVQGILNRSSGGRAALLSSVDNCLDGKHYEESQLTTPESLDLFRMIRQAVDGGMRYLVMEVSSQAYKVDRVYGLTFDVGAFLNISPDHISPIEHPTFEDYLYCKRRIVQNCRRLVLGSACGHADLIREDAGMAGVPVTTFALSDRQDGSPADGDFMAVPVDQADEAGGLPDTFLLYGRGKEIGRLTLSMDGDFNGLNAAAAMAIVSCLGLNPGSDDLTALSRIRVSGRMERFCADSLVVYVDYAHNQASVGALLDFVEGRYGERDPRVTLITGSAGGKAQDRRSGIITAAQDRVDEIILTTDDPGDESAEEICRQMAGFVTNREVEVRTVIDRTEAIRTAVDQAGSDGRFDVVLVIGKGEERWIKSQGRHLPYEGDDRVVARLLSDRSPATPPGEGSRVAR</sequence>
<dbReference type="EC" id="6.3.2.13" evidence="14"/>
<dbReference type="SUPFAM" id="SSF53623">
    <property type="entry name" value="MurD-like peptide ligases, catalytic domain"/>
    <property type="match status" value="1"/>
</dbReference>
<dbReference type="InterPro" id="IPR018109">
    <property type="entry name" value="Folylpolyglutamate_synth_CS"/>
</dbReference>
<evidence type="ECO:0000256" key="7">
    <source>
        <dbReference type="ARBA" id="ARBA00022960"/>
    </source>
</evidence>
<evidence type="ECO:0000259" key="13">
    <source>
        <dbReference type="Pfam" id="PF08245"/>
    </source>
</evidence>
<evidence type="ECO:0000256" key="9">
    <source>
        <dbReference type="ARBA" id="ARBA00023306"/>
    </source>
</evidence>
<feature type="domain" description="Mur ligase central" evidence="13">
    <location>
        <begin position="123"/>
        <end position="338"/>
    </location>
</feature>
<evidence type="ECO:0000256" key="10">
    <source>
        <dbReference type="ARBA" id="ARBA00023316"/>
    </source>
</evidence>
<organism evidence="14 15">
    <name type="scientific">Bifidobacterium favimelis</name>
    <dbReference type="NCBI Taxonomy" id="3122979"/>
    <lineage>
        <taxon>Bacteria</taxon>
        <taxon>Bacillati</taxon>
        <taxon>Actinomycetota</taxon>
        <taxon>Actinomycetes</taxon>
        <taxon>Bifidobacteriales</taxon>
        <taxon>Bifidobacteriaceae</taxon>
        <taxon>Bifidobacterium</taxon>
    </lineage>
</organism>
<comment type="similarity">
    <text evidence="1">Belongs to the MurCDEF family. MurE subfamily.</text>
</comment>
<keyword evidence="9 11" id="KW-0131">Cell cycle</keyword>
<dbReference type="InterPro" id="IPR035911">
    <property type="entry name" value="MurE/MurF_N"/>
</dbReference>
<evidence type="ECO:0000256" key="3">
    <source>
        <dbReference type="ARBA" id="ARBA00022598"/>
    </source>
</evidence>
<evidence type="ECO:0000256" key="1">
    <source>
        <dbReference type="ARBA" id="ARBA00005898"/>
    </source>
</evidence>
<protein>
    <submittedName>
        <fullName evidence="14">UDP-N-acetylmuramoyl-L-alanyl-D-glutamate--2, 6-diaminopimelate ligase</fullName>
        <ecNumber evidence="14">6.3.2.13</ecNumber>
    </submittedName>
</protein>
<dbReference type="Gene3D" id="3.40.1390.10">
    <property type="entry name" value="MurE/MurF, N-terminal domain"/>
    <property type="match status" value="1"/>
</dbReference>
<dbReference type="PROSITE" id="PS01011">
    <property type="entry name" value="FOLYLPOLYGLU_SYNT_1"/>
    <property type="match status" value="1"/>
</dbReference>
<evidence type="ECO:0000256" key="4">
    <source>
        <dbReference type="ARBA" id="ARBA00022618"/>
    </source>
</evidence>
<dbReference type="InterPro" id="IPR036615">
    <property type="entry name" value="Mur_ligase_C_dom_sf"/>
</dbReference>
<dbReference type="Pfam" id="PF02875">
    <property type="entry name" value="Mur_ligase_C"/>
    <property type="match status" value="1"/>
</dbReference>
<keyword evidence="8 11" id="KW-0573">Peptidoglycan synthesis</keyword>
<reference evidence="14 15" key="1">
    <citation type="submission" date="2024-02" db="EMBL/GenBank/DDBJ databases">
        <title>Bifidobacterium honeyensis sp. nov., isolated from the comb honey.</title>
        <authorList>
            <person name="Liu W."/>
            <person name="Li Y."/>
        </authorList>
    </citation>
    <scope>NUCLEOTIDE SEQUENCE [LARGE SCALE GENOMIC DNA]</scope>
    <source>
        <strain evidence="14 15">IMAU50988</strain>
    </source>
</reference>
<keyword evidence="10 11" id="KW-0961">Cell wall biogenesis/degradation</keyword>
<comment type="subcellular location">
    <subcellularLocation>
        <location evidence="11">Cytoplasm</location>
    </subcellularLocation>
</comment>
<name>A0ABU8ZNK1_9BIFI</name>